<name>A0A6T7JZQ5_9STRA</name>
<keyword evidence="2" id="KW-0472">Membrane</keyword>
<evidence type="ECO:0000313" key="3">
    <source>
        <dbReference type="EMBL" id="CAD9825887.1"/>
    </source>
</evidence>
<protein>
    <submittedName>
        <fullName evidence="3">Uncharacterized protein</fullName>
    </submittedName>
</protein>
<dbReference type="AlphaFoldDB" id="A0A6T7JZQ5"/>
<proteinExistence type="predicted"/>
<keyword evidence="2" id="KW-0812">Transmembrane</keyword>
<dbReference type="EMBL" id="HBHQ01026188">
    <property type="protein sequence ID" value="CAD9825887.1"/>
    <property type="molecule type" value="Transcribed_RNA"/>
</dbReference>
<accession>A0A6T7JZQ5</accession>
<feature type="region of interest" description="Disordered" evidence="1">
    <location>
        <begin position="43"/>
        <end position="62"/>
    </location>
</feature>
<evidence type="ECO:0000256" key="1">
    <source>
        <dbReference type="SAM" id="MobiDB-lite"/>
    </source>
</evidence>
<keyword evidence="2" id="KW-1133">Transmembrane helix</keyword>
<sequence length="206" mass="22467">MKHTYSANTRWSLNSIGNPGQLLKSRACLLLSMVCSVSSLSAHEHTPDLSNGAMSLRSGRQLDSEPSNNTGLIIGLVAGGVAIVLIGLFCFCCVGNKEYDDSSPRKQSHPGSPLARILSMFSTDSEDITLTESQLQAQQTVDVHKCTSSLCEQCTVKENGASFISVKRDKRLPPVILESPPKRWWDKDDKFEVNVLDVQLANDASK</sequence>
<evidence type="ECO:0000256" key="2">
    <source>
        <dbReference type="SAM" id="Phobius"/>
    </source>
</evidence>
<evidence type="ECO:0000313" key="4">
    <source>
        <dbReference type="EMBL" id="CAD9825889.1"/>
    </source>
</evidence>
<dbReference type="EMBL" id="HBHQ01026190">
    <property type="protein sequence ID" value="CAD9825889.1"/>
    <property type="molecule type" value="Transcribed_RNA"/>
</dbReference>
<feature type="transmembrane region" description="Helical" evidence="2">
    <location>
        <begin position="72"/>
        <end position="96"/>
    </location>
</feature>
<reference evidence="3" key="1">
    <citation type="submission" date="2021-01" db="EMBL/GenBank/DDBJ databases">
        <authorList>
            <person name="Corre E."/>
            <person name="Pelletier E."/>
            <person name="Niang G."/>
            <person name="Scheremetjew M."/>
            <person name="Finn R."/>
            <person name="Kale V."/>
            <person name="Holt S."/>
            <person name="Cochrane G."/>
            <person name="Meng A."/>
            <person name="Brown T."/>
            <person name="Cohen L."/>
        </authorList>
    </citation>
    <scope>NUCLEOTIDE SEQUENCE</scope>
    <source>
        <strain evidence="3">CCMP2084</strain>
    </source>
</reference>
<gene>
    <name evidence="3" type="ORF">ASEP1449_LOCUS17721</name>
    <name evidence="4" type="ORF">ASEP1449_LOCUS17723</name>
</gene>
<organism evidence="3">
    <name type="scientific">Attheya septentrionalis</name>
    <dbReference type="NCBI Taxonomy" id="420275"/>
    <lineage>
        <taxon>Eukaryota</taxon>
        <taxon>Sar</taxon>
        <taxon>Stramenopiles</taxon>
        <taxon>Ochrophyta</taxon>
        <taxon>Bacillariophyta</taxon>
        <taxon>Coscinodiscophyceae</taxon>
        <taxon>Chaetocerotophycidae</taxon>
        <taxon>Chaetocerotales</taxon>
        <taxon>Attheyaceae</taxon>
        <taxon>Attheya</taxon>
    </lineage>
</organism>